<reference evidence="3" key="1">
    <citation type="submission" date="2023-03" db="EMBL/GenBank/DDBJ databases">
        <title>Massive genome expansion in bonnet fungi (Mycena s.s.) driven by repeated elements and novel gene families across ecological guilds.</title>
        <authorList>
            <consortium name="Lawrence Berkeley National Laboratory"/>
            <person name="Harder C.B."/>
            <person name="Miyauchi S."/>
            <person name="Viragh M."/>
            <person name="Kuo A."/>
            <person name="Thoen E."/>
            <person name="Andreopoulos B."/>
            <person name="Lu D."/>
            <person name="Skrede I."/>
            <person name="Drula E."/>
            <person name="Henrissat B."/>
            <person name="Morin E."/>
            <person name="Kohler A."/>
            <person name="Barry K."/>
            <person name="LaButti K."/>
            <person name="Morin E."/>
            <person name="Salamov A."/>
            <person name="Lipzen A."/>
            <person name="Mereny Z."/>
            <person name="Hegedus B."/>
            <person name="Baldrian P."/>
            <person name="Stursova M."/>
            <person name="Weitz H."/>
            <person name="Taylor A."/>
            <person name="Grigoriev I.V."/>
            <person name="Nagy L.G."/>
            <person name="Martin F."/>
            <person name="Kauserud H."/>
        </authorList>
    </citation>
    <scope>NUCLEOTIDE SEQUENCE</scope>
    <source>
        <strain evidence="3">9144</strain>
    </source>
</reference>
<feature type="domain" description="DUF6534" evidence="2">
    <location>
        <begin position="174"/>
        <end position="261"/>
    </location>
</feature>
<comment type="caution">
    <text evidence="3">The sequence shown here is derived from an EMBL/GenBank/DDBJ whole genome shotgun (WGS) entry which is preliminary data.</text>
</comment>
<evidence type="ECO:0000259" key="2">
    <source>
        <dbReference type="Pfam" id="PF20152"/>
    </source>
</evidence>
<dbReference type="PANTHER" id="PTHR40465">
    <property type="entry name" value="CHROMOSOME 1, WHOLE GENOME SHOTGUN SEQUENCE"/>
    <property type="match status" value="1"/>
</dbReference>
<feature type="transmembrane region" description="Helical" evidence="1">
    <location>
        <begin position="51"/>
        <end position="72"/>
    </location>
</feature>
<dbReference type="PANTHER" id="PTHR40465:SF1">
    <property type="entry name" value="DUF6534 DOMAIN-CONTAINING PROTEIN"/>
    <property type="match status" value="1"/>
</dbReference>
<feature type="transmembrane region" description="Helical" evidence="1">
    <location>
        <begin position="92"/>
        <end position="109"/>
    </location>
</feature>
<proteinExistence type="predicted"/>
<keyword evidence="1" id="KW-0812">Transmembrane</keyword>
<evidence type="ECO:0000313" key="4">
    <source>
        <dbReference type="Proteomes" id="UP001219525"/>
    </source>
</evidence>
<accession>A0AAD6YTZ0</accession>
<name>A0AAD6YTZ0_9AGAR</name>
<dbReference type="Pfam" id="PF20152">
    <property type="entry name" value="DUF6534"/>
    <property type="match status" value="1"/>
</dbReference>
<dbReference type="Proteomes" id="UP001219525">
    <property type="component" value="Unassembled WGS sequence"/>
</dbReference>
<feature type="transmembrane region" description="Helical" evidence="1">
    <location>
        <begin position="210"/>
        <end position="229"/>
    </location>
</feature>
<feature type="transmembrane region" description="Helical" evidence="1">
    <location>
        <begin position="235"/>
        <end position="256"/>
    </location>
</feature>
<dbReference type="AlphaFoldDB" id="A0AAD6YTZ0"/>
<feature type="transmembrane region" description="Helical" evidence="1">
    <location>
        <begin position="165"/>
        <end position="189"/>
    </location>
</feature>
<keyword evidence="1" id="KW-0472">Membrane</keyword>
<evidence type="ECO:0000313" key="3">
    <source>
        <dbReference type="EMBL" id="KAJ7228933.1"/>
    </source>
</evidence>
<feature type="transmembrane region" description="Helical" evidence="1">
    <location>
        <begin position="14"/>
        <end position="39"/>
    </location>
</feature>
<protein>
    <recommendedName>
        <fullName evidence="2">DUF6534 domain-containing protein</fullName>
    </recommendedName>
</protein>
<evidence type="ECO:0000256" key="1">
    <source>
        <dbReference type="SAM" id="Phobius"/>
    </source>
</evidence>
<organism evidence="3 4">
    <name type="scientific">Mycena pura</name>
    <dbReference type="NCBI Taxonomy" id="153505"/>
    <lineage>
        <taxon>Eukaryota</taxon>
        <taxon>Fungi</taxon>
        <taxon>Dikarya</taxon>
        <taxon>Basidiomycota</taxon>
        <taxon>Agaricomycotina</taxon>
        <taxon>Agaricomycetes</taxon>
        <taxon>Agaricomycetidae</taxon>
        <taxon>Agaricales</taxon>
        <taxon>Marasmiineae</taxon>
        <taxon>Mycenaceae</taxon>
        <taxon>Mycena</taxon>
    </lineage>
</organism>
<keyword evidence="1" id="KW-1133">Transmembrane helix</keyword>
<sequence length="320" mass="36479">MTAMSESSSLYSTYGAWIISLFLETILYGIGILQTFLYFQWWPNDGWEIKAAVALVMFFETTQISFFFRSSFVRFVLKFGEIQGDLLWSDSVQLLANYLTAFTVQLYFASRIYNLTKEGSKLYKVSKAGIFIVVFLAFVQISAGIAQTVWTYLLRSFAKLDQTKAITTLQTAASLACDICITVYLCYYLRRHQNGMRRTQKVLRALMMNAVNRGMLTSLTSAATMILFLVYPGTFWFFLSLAPNSKLYMNSMIATLNMRQHMRNKLFPSDREWNTAQLNDLDLSTCRPRPSVSAVVFVKPPSPVEDVNEETTGTIPGECY</sequence>
<feature type="transmembrane region" description="Helical" evidence="1">
    <location>
        <begin position="130"/>
        <end position="153"/>
    </location>
</feature>
<dbReference type="EMBL" id="JARJCW010000002">
    <property type="protein sequence ID" value="KAJ7228933.1"/>
    <property type="molecule type" value="Genomic_DNA"/>
</dbReference>
<keyword evidence="4" id="KW-1185">Reference proteome</keyword>
<dbReference type="InterPro" id="IPR045339">
    <property type="entry name" value="DUF6534"/>
</dbReference>
<gene>
    <name evidence="3" type="ORF">GGX14DRAFT_415827</name>
</gene>